<keyword evidence="2" id="KW-1185">Reference proteome</keyword>
<proteinExistence type="predicted"/>
<comment type="caution">
    <text evidence="1">The sequence shown here is derived from an EMBL/GenBank/DDBJ whole genome shotgun (WGS) entry which is preliminary data.</text>
</comment>
<name>A0ABP3KJN9_9ACTN</name>
<dbReference type="RefSeq" id="WP_346097772.1">
    <property type="nucleotide sequence ID" value="NZ_BAAABY010000037.1"/>
</dbReference>
<reference evidence="2" key="1">
    <citation type="journal article" date="2019" name="Int. J. Syst. Evol. Microbiol.">
        <title>The Global Catalogue of Microorganisms (GCM) 10K type strain sequencing project: providing services to taxonomists for standard genome sequencing and annotation.</title>
        <authorList>
            <consortium name="The Broad Institute Genomics Platform"/>
            <consortium name="The Broad Institute Genome Sequencing Center for Infectious Disease"/>
            <person name="Wu L."/>
            <person name="Ma J."/>
        </authorList>
    </citation>
    <scope>NUCLEOTIDE SEQUENCE [LARGE SCALE GENOMIC DNA]</scope>
    <source>
        <strain evidence="2">JCM 4805</strain>
    </source>
</reference>
<evidence type="ECO:0000313" key="1">
    <source>
        <dbReference type="EMBL" id="GAA0481268.1"/>
    </source>
</evidence>
<evidence type="ECO:0000313" key="2">
    <source>
        <dbReference type="Proteomes" id="UP001500909"/>
    </source>
</evidence>
<protein>
    <submittedName>
        <fullName evidence="1">Uncharacterized protein</fullName>
    </submittedName>
</protein>
<sequence>MISVDLSPWNSGDYEPDAYRAFFTVEPHVVEQLTENVLMRIQDGMRAVTPRRAAICIGTNRICPVFPAPSADWRKQLRSANGPNWL</sequence>
<organism evidence="1 2">
    <name type="scientific">Streptomyces olivaceiscleroticus</name>
    <dbReference type="NCBI Taxonomy" id="68245"/>
    <lineage>
        <taxon>Bacteria</taxon>
        <taxon>Bacillati</taxon>
        <taxon>Actinomycetota</taxon>
        <taxon>Actinomycetes</taxon>
        <taxon>Kitasatosporales</taxon>
        <taxon>Streptomycetaceae</taxon>
        <taxon>Streptomyces</taxon>
    </lineage>
</organism>
<dbReference type="EMBL" id="BAAABY010000037">
    <property type="protein sequence ID" value="GAA0481268.1"/>
    <property type="molecule type" value="Genomic_DNA"/>
</dbReference>
<dbReference type="Proteomes" id="UP001500909">
    <property type="component" value="Unassembled WGS sequence"/>
</dbReference>
<accession>A0ABP3KJN9</accession>
<gene>
    <name evidence="1" type="ORF">GCM10010361_52530</name>
</gene>